<evidence type="ECO:0000313" key="3">
    <source>
        <dbReference type="Proteomes" id="UP000315439"/>
    </source>
</evidence>
<sequence>MSNRKSKLISVMLVLLSFVGQVVASKAVHCRMELAGNVMMNSMHDVESDPSSINGSRTELAQKEHVHNDHMHNDHMNNEHTQAHAQPDHKTMDHQSHSMTAESQPMDCCQLSGDCSMGACATAFLIADVGFDYGSLPSQKVFQSLYLIVNPSITTHFRPPILA</sequence>
<evidence type="ECO:0000256" key="1">
    <source>
        <dbReference type="SAM" id="SignalP"/>
    </source>
</evidence>
<proteinExistence type="predicted"/>
<keyword evidence="1" id="KW-0732">Signal</keyword>
<dbReference type="Proteomes" id="UP000315439">
    <property type="component" value="Unassembled WGS sequence"/>
</dbReference>
<name>A0A545U7P3_9GAMM</name>
<feature type="signal peptide" evidence="1">
    <location>
        <begin position="1"/>
        <end position="24"/>
    </location>
</feature>
<dbReference type="AlphaFoldDB" id="A0A545U7P3"/>
<dbReference type="OrthoDB" id="6196466at2"/>
<organism evidence="2 3">
    <name type="scientific">Aliikangiella coralliicola</name>
    <dbReference type="NCBI Taxonomy" id="2592383"/>
    <lineage>
        <taxon>Bacteria</taxon>
        <taxon>Pseudomonadati</taxon>
        <taxon>Pseudomonadota</taxon>
        <taxon>Gammaproteobacteria</taxon>
        <taxon>Oceanospirillales</taxon>
        <taxon>Pleioneaceae</taxon>
        <taxon>Aliikangiella</taxon>
    </lineage>
</organism>
<accession>A0A545U7P3</accession>
<reference evidence="2 3" key="1">
    <citation type="submission" date="2019-07" db="EMBL/GenBank/DDBJ databases">
        <title>Draft genome for Aliikangiella sp. M105.</title>
        <authorList>
            <person name="Wang G."/>
        </authorList>
    </citation>
    <scope>NUCLEOTIDE SEQUENCE [LARGE SCALE GENOMIC DNA]</scope>
    <source>
        <strain evidence="2 3">M105</strain>
    </source>
</reference>
<feature type="chain" id="PRO_5022039082" description="CopL family metal-binding regulatory protein" evidence="1">
    <location>
        <begin position="25"/>
        <end position="163"/>
    </location>
</feature>
<keyword evidence="3" id="KW-1185">Reference proteome</keyword>
<dbReference type="EMBL" id="VIKS01000012">
    <property type="protein sequence ID" value="TQV85485.1"/>
    <property type="molecule type" value="Genomic_DNA"/>
</dbReference>
<evidence type="ECO:0008006" key="4">
    <source>
        <dbReference type="Google" id="ProtNLM"/>
    </source>
</evidence>
<protein>
    <recommendedName>
        <fullName evidence="4">CopL family metal-binding regulatory protein</fullName>
    </recommendedName>
</protein>
<dbReference type="RefSeq" id="WP_142933162.1">
    <property type="nucleotide sequence ID" value="NZ_ML660168.1"/>
</dbReference>
<evidence type="ECO:0000313" key="2">
    <source>
        <dbReference type="EMBL" id="TQV85485.1"/>
    </source>
</evidence>
<comment type="caution">
    <text evidence="2">The sequence shown here is derived from an EMBL/GenBank/DDBJ whole genome shotgun (WGS) entry which is preliminary data.</text>
</comment>
<gene>
    <name evidence="2" type="ORF">FLL46_20185</name>
</gene>